<feature type="domain" description="MSP" evidence="8">
    <location>
        <begin position="6"/>
        <end position="126"/>
    </location>
</feature>
<name>A0AAU9LJE9_9ASTR</name>
<feature type="transmembrane region" description="Helical" evidence="7">
    <location>
        <begin position="200"/>
        <end position="219"/>
    </location>
</feature>
<evidence type="ECO:0000256" key="6">
    <source>
        <dbReference type="SAM" id="MobiDB-lite"/>
    </source>
</evidence>
<protein>
    <recommendedName>
        <fullName evidence="8">MSP domain-containing protein</fullName>
    </recommendedName>
</protein>
<evidence type="ECO:0000256" key="5">
    <source>
        <dbReference type="ARBA" id="ARBA00023136"/>
    </source>
</evidence>
<gene>
    <name evidence="9" type="ORF">LVIROSA_LOCUS3504</name>
</gene>
<keyword evidence="3 7" id="KW-0812">Transmembrane</keyword>
<dbReference type="InterPro" id="IPR008962">
    <property type="entry name" value="PapD-like_sf"/>
</dbReference>
<dbReference type="Pfam" id="PF00635">
    <property type="entry name" value="Motile_Sperm"/>
    <property type="match status" value="1"/>
</dbReference>
<evidence type="ECO:0000259" key="8">
    <source>
        <dbReference type="PROSITE" id="PS50202"/>
    </source>
</evidence>
<evidence type="ECO:0000256" key="3">
    <source>
        <dbReference type="ARBA" id="ARBA00022692"/>
    </source>
</evidence>
<keyword evidence="5 7" id="KW-0472">Membrane</keyword>
<organism evidence="9 10">
    <name type="scientific">Lactuca virosa</name>
    <dbReference type="NCBI Taxonomy" id="75947"/>
    <lineage>
        <taxon>Eukaryota</taxon>
        <taxon>Viridiplantae</taxon>
        <taxon>Streptophyta</taxon>
        <taxon>Embryophyta</taxon>
        <taxon>Tracheophyta</taxon>
        <taxon>Spermatophyta</taxon>
        <taxon>Magnoliopsida</taxon>
        <taxon>eudicotyledons</taxon>
        <taxon>Gunneridae</taxon>
        <taxon>Pentapetalae</taxon>
        <taxon>asterids</taxon>
        <taxon>campanulids</taxon>
        <taxon>Asterales</taxon>
        <taxon>Asteraceae</taxon>
        <taxon>Cichorioideae</taxon>
        <taxon>Cichorieae</taxon>
        <taxon>Lactucinae</taxon>
        <taxon>Lactuca</taxon>
    </lineage>
</organism>
<dbReference type="AlphaFoldDB" id="A0AAU9LJE9"/>
<dbReference type="InterPro" id="IPR016763">
    <property type="entry name" value="VAP"/>
</dbReference>
<comment type="subcellular location">
    <subcellularLocation>
        <location evidence="1">Membrane</location>
        <topology evidence="1">Single-pass type IV membrane protein</topology>
    </subcellularLocation>
</comment>
<evidence type="ECO:0000256" key="7">
    <source>
        <dbReference type="SAM" id="Phobius"/>
    </source>
</evidence>
<accession>A0AAU9LJE9</accession>
<evidence type="ECO:0000256" key="1">
    <source>
        <dbReference type="ARBA" id="ARBA00004211"/>
    </source>
</evidence>
<evidence type="ECO:0000313" key="9">
    <source>
        <dbReference type="EMBL" id="CAH1415674.1"/>
    </source>
</evidence>
<evidence type="ECO:0000313" key="10">
    <source>
        <dbReference type="Proteomes" id="UP001157418"/>
    </source>
</evidence>
<proteinExistence type="inferred from homology"/>
<dbReference type="GO" id="GO:0005886">
    <property type="term" value="C:plasma membrane"/>
    <property type="evidence" value="ECO:0007669"/>
    <property type="project" value="TreeGrafter"/>
</dbReference>
<dbReference type="GO" id="GO:0090158">
    <property type="term" value="P:endoplasmic reticulum membrane organization"/>
    <property type="evidence" value="ECO:0007669"/>
    <property type="project" value="TreeGrafter"/>
</dbReference>
<keyword evidence="10" id="KW-1185">Reference proteome</keyword>
<comment type="similarity">
    <text evidence="2">Belongs to the VAMP-associated protein (VAP) (TC 9.B.17) family.</text>
</comment>
<keyword evidence="4 7" id="KW-1133">Transmembrane helix</keyword>
<dbReference type="SUPFAM" id="SSF49354">
    <property type="entry name" value="PapD-like"/>
    <property type="match status" value="1"/>
</dbReference>
<dbReference type="PIRSF" id="PIRSF019693">
    <property type="entry name" value="VAMP-associated"/>
    <property type="match status" value="1"/>
</dbReference>
<dbReference type="InterPro" id="IPR013783">
    <property type="entry name" value="Ig-like_fold"/>
</dbReference>
<reference evidence="9 10" key="1">
    <citation type="submission" date="2022-01" db="EMBL/GenBank/DDBJ databases">
        <authorList>
            <person name="Xiong W."/>
            <person name="Schranz E."/>
        </authorList>
    </citation>
    <scope>NUCLEOTIDE SEQUENCE [LARGE SCALE GENOMIC DNA]</scope>
</reference>
<feature type="region of interest" description="Disordered" evidence="6">
    <location>
        <begin position="127"/>
        <end position="159"/>
    </location>
</feature>
<dbReference type="FunFam" id="2.60.40.10:FF:000813">
    <property type="entry name" value="Vesicle-associated protein 1-1"/>
    <property type="match status" value="1"/>
</dbReference>
<sequence>MSTGELLNVEPVELKFPFELKKQISCSIQLSNKTENHVAFKVKTTNPKKYCVRPNSGVVLPRSTCDVTVTMQAQKEAPVDLQCKDKFLLQSVVAGPGATTKDVTPEMFSKEAGHAVEEWKLRVIYLPPPQRPSPVPEEEAEEGSSPKATISDNGNSSSEMKSLISKLTDEKDAAIKQSNRIRQEMELLRRGGNKTQADRFSFIFVIVVGLIGLLLGYIIKKLIHTMHTPLECAGNQFSSHNNSSDGID</sequence>
<evidence type="ECO:0000256" key="4">
    <source>
        <dbReference type="ARBA" id="ARBA00022989"/>
    </source>
</evidence>
<feature type="compositionally biased region" description="Polar residues" evidence="6">
    <location>
        <begin position="146"/>
        <end position="159"/>
    </location>
</feature>
<dbReference type="Proteomes" id="UP001157418">
    <property type="component" value="Unassembled WGS sequence"/>
</dbReference>
<dbReference type="Gene3D" id="2.60.40.10">
    <property type="entry name" value="Immunoglobulins"/>
    <property type="match status" value="1"/>
</dbReference>
<dbReference type="GO" id="GO:0005789">
    <property type="term" value="C:endoplasmic reticulum membrane"/>
    <property type="evidence" value="ECO:0007669"/>
    <property type="project" value="InterPro"/>
</dbReference>
<dbReference type="PROSITE" id="PS50202">
    <property type="entry name" value="MSP"/>
    <property type="match status" value="1"/>
</dbReference>
<dbReference type="PANTHER" id="PTHR10809">
    <property type="entry name" value="VESICLE-ASSOCIATED MEMBRANE PROTEIN-ASSOCIATED PROTEIN"/>
    <property type="match status" value="1"/>
</dbReference>
<dbReference type="InterPro" id="IPR000535">
    <property type="entry name" value="MSP_dom"/>
</dbReference>
<dbReference type="GO" id="GO:0061817">
    <property type="term" value="P:endoplasmic reticulum-plasma membrane tethering"/>
    <property type="evidence" value="ECO:0007669"/>
    <property type="project" value="TreeGrafter"/>
</dbReference>
<comment type="caution">
    <text evidence="9">The sequence shown here is derived from an EMBL/GenBank/DDBJ whole genome shotgun (WGS) entry which is preliminary data.</text>
</comment>
<dbReference type="PANTHER" id="PTHR10809:SF6">
    <property type="entry name" value="AT11025P-RELATED"/>
    <property type="match status" value="1"/>
</dbReference>
<dbReference type="EMBL" id="CAKMRJ010000001">
    <property type="protein sequence ID" value="CAH1415674.1"/>
    <property type="molecule type" value="Genomic_DNA"/>
</dbReference>
<evidence type="ECO:0000256" key="2">
    <source>
        <dbReference type="ARBA" id="ARBA00008932"/>
    </source>
</evidence>